<proteinExistence type="predicted"/>
<name>A0A9R0EZK2_SPOFR</name>
<dbReference type="OrthoDB" id="7174251at2759"/>
<dbReference type="AlphaFoldDB" id="A0A9R0EZK2"/>
<feature type="compositionally biased region" description="Basic residues" evidence="1">
    <location>
        <begin position="412"/>
        <end position="430"/>
    </location>
</feature>
<evidence type="ECO:0000313" key="2">
    <source>
        <dbReference type="Proteomes" id="UP000829999"/>
    </source>
</evidence>
<sequence>MGGLMGSFPEGKPKVAILPIFEIQDEPPNSYEPENDIEYQFHKSFGNRSFFPDEHSAEETDISDEMAYKEISNDMMKSHKILRTNRIHNMPNKIHKKEFESNDVVISEELKPERYEIYNSVEQNIDPYTRNEDVVDDKTFLSILDHLEKAVQDIELEGDAREIFDIKMRKIYESGLKLKNQNVKHKTDITFDKLTPAERQEVRNYLQHRVNSHNGYNHMQERRHWPRDGKINTVEEKDMNVMDDYYPEQKEVESEEVYTGIDDKLIEILNNKKHIKNNKYEYYDRNYGTDEEHYTDRFDEIEDNTLPPPRKQENINRYEKNLKQQNSIQENIAHKKHTKADHGHSKMEVIKKLNEELRLRHHGGSKQNKHLYDHTAKAAIRPTHHKNMKKKTRKLHKPPAYRRVIEKEHKRPTVNKNHKPAKKKSPKHKDKYYLSDRAML</sequence>
<feature type="compositionally biased region" description="Basic residues" evidence="1">
    <location>
        <begin position="385"/>
        <end position="400"/>
    </location>
</feature>
<feature type="compositionally biased region" description="Basic and acidic residues" evidence="1">
    <location>
        <begin position="431"/>
        <end position="440"/>
    </location>
</feature>
<accession>A0A9R0EZK2</accession>
<dbReference type="RefSeq" id="XP_050553820.1">
    <property type="nucleotide sequence ID" value="XM_050697863.1"/>
</dbReference>
<organism evidence="2 3">
    <name type="scientific">Spodoptera frugiperda</name>
    <name type="common">Fall armyworm</name>
    <dbReference type="NCBI Taxonomy" id="7108"/>
    <lineage>
        <taxon>Eukaryota</taxon>
        <taxon>Metazoa</taxon>
        <taxon>Ecdysozoa</taxon>
        <taxon>Arthropoda</taxon>
        <taxon>Hexapoda</taxon>
        <taxon>Insecta</taxon>
        <taxon>Pterygota</taxon>
        <taxon>Neoptera</taxon>
        <taxon>Endopterygota</taxon>
        <taxon>Lepidoptera</taxon>
        <taxon>Glossata</taxon>
        <taxon>Ditrysia</taxon>
        <taxon>Noctuoidea</taxon>
        <taxon>Noctuidae</taxon>
        <taxon>Amphipyrinae</taxon>
        <taxon>Spodoptera</taxon>
    </lineage>
</organism>
<evidence type="ECO:0000256" key="1">
    <source>
        <dbReference type="SAM" id="MobiDB-lite"/>
    </source>
</evidence>
<gene>
    <name evidence="3" type="primary">LOC118270828</name>
</gene>
<reference evidence="3" key="1">
    <citation type="submission" date="2025-08" db="UniProtKB">
        <authorList>
            <consortium name="RefSeq"/>
        </authorList>
    </citation>
    <scope>IDENTIFICATION</scope>
    <source>
        <tissue evidence="3">Whole larval tissue</tissue>
    </source>
</reference>
<dbReference type="GeneID" id="118270828"/>
<dbReference type="Proteomes" id="UP000829999">
    <property type="component" value="Chromosome 13"/>
</dbReference>
<feature type="region of interest" description="Disordered" evidence="1">
    <location>
        <begin position="385"/>
        <end position="440"/>
    </location>
</feature>
<protein>
    <submittedName>
        <fullName evidence="3">Uncharacterized protein LOC118270828</fullName>
    </submittedName>
</protein>
<evidence type="ECO:0000313" key="3">
    <source>
        <dbReference type="RefSeq" id="XP_050553820.1"/>
    </source>
</evidence>
<keyword evidence="2" id="KW-1185">Reference proteome</keyword>